<dbReference type="NCBIfam" id="NF041392">
    <property type="entry name" value="XylDh_Gfo6_Halo"/>
    <property type="match status" value="1"/>
</dbReference>
<dbReference type="InterPro" id="IPR036291">
    <property type="entry name" value="NAD(P)-bd_dom_sf"/>
</dbReference>
<dbReference type="SUPFAM" id="SSF51735">
    <property type="entry name" value="NAD(P)-binding Rossmann-fold domains"/>
    <property type="match status" value="1"/>
</dbReference>
<feature type="domain" description="GFO/IDH/MocA-like oxidoreductase" evidence="4">
    <location>
        <begin position="152"/>
        <end position="277"/>
    </location>
</feature>
<dbReference type="RefSeq" id="WP_274323807.1">
    <property type="nucleotide sequence ID" value="NZ_CP118158.1"/>
</dbReference>
<comment type="similarity">
    <text evidence="1">Belongs to the Gfo/Idh/MocA family.</text>
</comment>
<dbReference type="PANTHER" id="PTHR22604">
    <property type="entry name" value="OXIDOREDUCTASES"/>
    <property type="match status" value="1"/>
</dbReference>
<name>A0ABD5Y5X3_9EURY</name>
<accession>A0ABD5Y5X3</accession>
<evidence type="ECO:0000259" key="4">
    <source>
        <dbReference type="Pfam" id="PF22725"/>
    </source>
</evidence>
<evidence type="ECO:0000313" key="5">
    <source>
        <dbReference type="EMBL" id="MFC7142755.1"/>
    </source>
</evidence>
<dbReference type="SUPFAM" id="SSF55347">
    <property type="entry name" value="Glyceraldehyde-3-phosphate dehydrogenase-like, C-terminal domain"/>
    <property type="match status" value="1"/>
</dbReference>
<dbReference type="InterPro" id="IPR049838">
    <property type="entry name" value="XacA-like"/>
</dbReference>
<proteinExistence type="inferred from homology"/>
<feature type="domain" description="Gfo/Idh/MocA-like oxidoreductase N-terminal" evidence="3">
    <location>
        <begin position="23"/>
        <end position="136"/>
    </location>
</feature>
<reference evidence="5 6" key="1">
    <citation type="journal article" date="2019" name="Int. J. Syst. Evol. Microbiol.">
        <title>The Global Catalogue of Microorganisms (GCM) 10K type strain sequencing project: providing services to taxonomists for standard genome sequencing and annotation.</title>
        <authorList>
            <consortium name="The Broad Institute Genomics Platform"/>
            <consortium name="The Broad Institute Genome Sequencing Center for Infectious Disease"/>
            <person name="Wu L."/>
            <person name="Ma J."/>
        </authorList>
    </citation>
    <scope>NUCLEOTIDE SEQUENCE [LARGE SCALE GENOMIC DNA]</scope>
    <source>
        <strain evidence="5 6">XZYJT29</strain>
    </source>
</reference>
<dbReference type="PANTHER" id="PTHR22604:SF105">
    <property type="entry name" value="TRANS-1,2-DIHYDROBENZENE-1,2-DIOL DEHYDROGENASE"/>
    <property type="match status" value="1"/>
</dbReference>
<gene>
    <name evidence="5" type="primary">gfo6</name>
    <name evidence="5" type="ORF">ACFQMA_23330</name>
</gene>
<organism evidence="5 6">
    <name type="scientific">Halosimplex aquaticum</name>
    <dbReference type="NCBI Taxonomy" id="3026162"/>
    <lineage>
        <taxon>Archaea</taxon>
        <taxon>Methanobacteriati</taxon>
        <taxon>Methanobacteriota</taxon>
        <taxon>Stenosarchaea group</taxon>
        <taxon>Halobacteria</taxon>
        <taxon>Halobacteriales</taxon>
        <taxon>Haloarculaceae</taxon>
        <taxon>Halosimplex</taxon>
    </lineage>
</organism>
<dbReference type="EMBL" id="JBHTAS010000001">
    <property type="protein sequence ID" value="MFC7142755.1"/>
    <property type="molecule type" value="Genomic_DNA"/>
</dbReference>
<dbReference type="InterPro" id="IPR050984">
    <property type="entry name" value="Gfo/Idh/MocA_domain"/>
</dbReference>
<protein>
    <submittedName>
        <fullName evidence="5">D-xylose 1-dehydrogenase Gfo6</fullName>
        <ecNumber evidence="5">1.1.1.424</ecNumber>
    </submittedName>
</protein>
<dbReference type="AlphaFoldDB" id="A0ABD5Y5X3"/>
<sequence>MDLREYFDEFTAKDWPRADEGTVRFAMIGLGWWTLDHAIPATNELEHLETTTVVSSSTENAQDVADDHETIEHALTYDEFQEGEATDAYDAVYVGTPNALHLPYVESAAEFGKDILCEKPLEANVERAEELVEAASDVTLGVEYRMHVQPAVRRMRDLVDSGFVGDVALVHGNMSQPLLDINDDHDQWRLNPDMAGGGASVTDLGVYSINTTRYVIDRDPVAVSGATWSGHEAFDDVPDERASFTVEFPDGVLASCTASQNAQEASSLRVVGTEGELLLEDAFLGGERKLTVTRGDTTITTEFDQIEETKRSLEYFADHVLTDTPIVGDGEHGLVDQRAIDAVYEAAESGERVQL</sequence>
<dbReference type="GO" id="GO:0016491">
    <property type="term" value="F:oxidoreductase activity"/>
    <property type="evidence" value="ECO:0007669"/>
    <property type="project" value="UniProtKB-KW"/>
</dbReference>
<comment type="caution">
    <text evidence="5">The sequence shown here is derived from an EMBL/GenBank/DDBJ whole genome shotgun (WGS) entry which is preliminary data.</text>
</comment>
<evidence type="ECO:0000256" key="2">
    <source>
        <dbReference type="ARBA" id="ARBA00023002"/>
    </source>
</evidence>
<dbReference type="EC" id="1.1.1.424" evidence="5"/>
<dbReference type="Pfam" id="PF01408">
    <property type="entry name" value="GFO_IDH_MocA"/>
    <property type="match status" value="1"/>
</dbReference>
<evidence type="ECO:0000313" key="6">
    <source>
        <dbReference type="Proteomes" id="UP001596432"/>
    </source>
</evidence>
<keyword evidence="2 5" id="KW-0560">Oxidoreductase</keyword>
<dbReference type="Proteomes" id="UP001596432">
    <property type="component" value="Unassembled WGS sequence"/>
</dbReference>
<dbReference type="InterPro" id="IPR055170">
    <property type="entry name" value="GFO_IDH_MocA-like_dom"/>
</dbReference>
<dbReference type="Gene3D" id="3.40.50.720">
    <property type="entry name" value="NAD(P)-binding Rossmann-like Domain"/>
    <property type="match status" value="1"/>
</dbReference>
<dbReference type="InterPro" id="IPR000683">
    <property type="entry name" value="Gfo/Idh/MocA-like_OxRdtase_N"/>
</dbReference>
<dbReference type="Gene3D" id="3.30.360.10">
    <property type="entry name" value="Dihydrodipicolinate Reductase, domain 2"/>
    <property type="match status" value="1"/>
</dbReference>
<evidence type="ECO:0000259" key="3">
    <source>
        <dbReference type="Pfam" id="PF01408"/>
    </source>
</evidence>
<keyword evidence="6" id="KW-1185">Reference proteome</keyword>
<evidence type="ECO:0000256" key="1">
    <source>
        <dbReference type="ARBA" id="ARBA00010928"/>
    </source>
</evidence>
<dbReference type="GeneID" id="78823104"/>
<dbReference type="Pfam" id="PF22725">
    <property type="entry name" value="GFO_IDH_MocA_C3"/>
    <property type="match status" value="1"/>
</dbReference>